<keyword evidence="3" id="KW-1185">Reference proteome</keyword>
<sequence length="158" mass="18379">MARKVFFSFHYDRDIRRIQQVRNSWVIRERGAAPPFFDKAEFEEAKKRHGGIKNWIDDQLNGCSVTAVLFGAETYSREWVQYELKKSHERRMGIIAIDIHNVRDPLLGADAPGPNPLAYVRDGFTPLTNFYRTYDWVRDDGYNNIGGWIEIAAQRAGR</sequence>
<proteinExistence type="predicted"/>
<dbReference type="AlphaFoldDB" id="A0A6S6QYQ0"/>
<reference evidence="2 3" key="1">
    <citation type="submission" date="2020-08" db="EMBL/GenBank/DDBJ databases">
        <title>Genome sequence of Rhizobiales bacterium strain IZ6.</title>
        <authorList>
            <person name="Nakai R."/>
            <person name="Naganuma T."/>
        </authorList>
    </citation>
    <scope>NUCLEOTIDE SEQUENCE [LARGE SCALE GENOMIC DNA]</scope>
    <source>
        <strain evidence="2 3">IZ6</strain>
    </source>
</reference>
<dbReference type="EMBL" id="AP023361">
    <property type="protein sequence ID" value="BCJ92161.1"/>
    <property type="molecule type" value="Genomic_DNA"/>
</dbReference>
<dbReference type="InterPro" id="IPR015032">
    <property type="entry name" value="ThsB__TIR-like_domain"/>
</dbReference>
<feature type="domain" description="Thoeris protein ThsB TIR-like" evidence="1">
    <location>
        <begin position="6"/>
        <end position="103"/>
    </location>
</feature>
<dbReference type="Gene3D" id="3.40.50.10140">
    <property type="entry name" value="Toll/interleukin-1 receptor homology (TIR) domain"/>
    <property type="match status" value="1"/>
</dbReference>
<dbReference type="Pfam" id="PF08937">
    <property type="entry name" value="ThsB_TIR"/>
    <property type="match status" value="1"/>
</dbReference>
<gene>
    <name evidence="2" type="ORF">IZ6_28960</name>
</gene>
<dbReference type="InterPro" id="IPR036490">
    <property type="entry name" value="ThsB_TIR-like_sf"/>
</dbReference>
<protein>
    <recommendedName>
        <fullName evidence="1">Thoeris protein ThsB TIR-like domain-containing protein</fullName>
    </recommendedName>
</protein>
<evidence type="ECO:0000313" key="2">
    <source>
        <dbReference type="EMBL" id="BCJ92161.1"/>
    </source>
</evidence>
<name>A0A6S6QYQ0_9HYPH</name>
<dbReference type="RefSeq" id="WP_222875757.1">
    <property type="nucleotide sequence ID" value="NZ_AP023361.1"/>
</dbReference>
<organism evidence="2 3">
    <name type="scientific">Terrihabitans soli</name>
    <dbReference type="NCBI Taxonomy" id="708113"/>
    <lineage>
        <taxon>Bacteria</taxon>
        <taxon>Pseudomonadati</taxon>
        <taxon>Pseudomonadota</taxon>
        <taxon>Alphaproteobacteria</taxon>
        <taxon>Hyphomicrobiales</taxon>
        <taxon>Terrihabitans</taxon>
    </lineage>
</organism>
<accession>A0A6S6QYQ0</accession>
<evidence type="ECO:0000313" key="3">
    <source>
        <dbReference type="Proteomes" id="UP000515317"/>
    </source>
</evidence>
<dbReference type="InterPro" id="IPR035897">
    <property type="entry name" value="Toll_tir_struct_dom_sf"/>
</dbReference>
<dbReference type="KEGG" id="tso:IZ6_28960"/>
<dbReference type="SUPFAM" id="SSF52206">
    <property type="entry name" value="Hypothetical protein MTH538"/>
    <property type="match status" value="1"/>
</dbReference>
<dbReference type="Proteomes" id="UP000515317">
    <property type="component" value="Chromosome"/>
</dbReference>
<evidence type="ECO:0000259" key="1">
    <source>
        <dbReference type="Pfam" id="PF08937"/>
    </source>
</evidence>